<evidence type="ECO:0000256" key="9">
    <source>
        <dbReference type="HAMAP-Rule" id="MF_00123"/>
    </source>
</evidence>
<organism evidence="13 14">
    <name type="scientific">Cytophaga hutchinsonii (strain ATCC 33406 / DSM 1761 / CIP 103989 / NBRC 15051 / NCIMB 9469 / D465)</name>
    <dbReference type="NCBI Taxonomy" id="269798"/>
    <lineage>
        <taxon>Bacteria</taxon>
        <taxon>Pseudomonadati</taxon>
        <taxon>Bacteroidota</taxon>
        <taxon>Cytophagia</taxon>
        <taxon>Cytophagales</taxon>
        <taxon>Cytophagaceae</taxon>
        <taxon>Cytophaga</taxon>
    </lineage>
</organism>
<dbReference type="EC" id="6.1.1.19" evidence="9"/>
<dbReference type="InterPro" id="IPR005148">
    <property type="entry name" value="Arg-tRNA-synth_N"/>
</dbReference>
<evidence type="ECO:0000259" key="11">
    <source>
        <dbReference type="SMART" id="SM00836"/>
    </source>
</evidence>
<gene>
    <name evidence="9 13" type="primary">argS</name>
    <name evidence="13" type="ordered locus">CHU_1577</name>
</gene>
<dbReference type="GO" id="GO:0005737">
    <property type="term" value="C:cytoplasm"/>
    <property type="evidence" value="ECO:0007669"/>
    <property type="project" value="UniProtKB-SubCell"/>
</dbReference>
<keyword evidence="6 9" id="KW-0648">Protein biosynthesis</keyword>
<accession>A0A6N4SRB6</accession>
<evidence type="ECO:0000256" key="5">
    <source>
        <dbReference type="ARBA" id="ARBA00022840"/>
    </source>
</evidence>
<dbReference type="AlphaFoldDB" id="A0A6N4SRB6"/>
<evidence type="ECO:0000256" key="3">
    <source>
        <dbReference type="ARBA" id="ARBA00022598"/>
    </source>
</evidence>
<feature type="short sequence motif" description="'HIGH' region" evidence="9">
    <location>
        <begin position="148"/>
        <end position="158"/>
    </location>
</feature>
<evidence type="ECO:0000313" key="14">
    <source>
        <dbReference type="Proteomes" id="UP000001822"/>
    </source>
</evidence>
<dbReference type="GO" id="GO:0006420">
    <property type="term" value="P:arginyl-tRNA aminoacylation"/>
    <property type="evidence" value="ECO:0007669"/>
    <property type="project" value="UniProtKB-UniRule"/>
</dbReference>
<dbReference type="SUPFAM" id="SSF52374">
    <property type="entry name" value="Nucleotidylyl transferase"/>
    <property type="match status" value="1"/>
</dbReference>
<comment type="similarity">
    <text evidence="1 9 10">Belongs to the class-I aminoacyl-tRNA synthetase family.</text>
</comment>
<dbReference type="PANTHER" id="PTHR11956:SF5">
    <property type="entry name" value="ARGININE--TRNA LIGASE, CYTOPLASMIC"/>
    <property type="match status" value="1"/>
</dbReference>
<evidence type="ECO:0000259" key="12">
    <source>
        <dbReference type="SMART" id="SM01016"/>
    </source>
</evidence>
<protein>
    <recommendedName>
        <fullName evidence="9">Arginine--tRNA ligase</fullName>
        <ecNumber evidence="9">6.1.1.19</ecNumber>
    </recommendedName>
    <alternativeName>
        <fullName evidence="9">Arginyl-tRNA synthetase</fullName>
        <shortName evidence="9">ArgRS</shortName>
    </alternativeName>
</protein>
<dbReference type="SMART" id="SM01016">
    <property type="entry name" value="Arg_tRNA_synt_N"/>
    <property type="match status" value="1"/>
</dbReference>
<keyword evidence="7 9" id="KW-0030">Aminoacyl-tRNA synthetase</keyword>
<evidence type="ECO:0000256" key="4">
    <source>
        <dbReference type="ARBA" id="ARBA00022741"/>
    </source>
</evidence>
<comment type="catalytic activity">
    <reaction evidence="8 9">
        <text>tRNA(Arg) + L-arginine + ATP = L-arginyl-tRNA(Arg) + AMP + diphosphate</text>
        <dbReference type="Rhea" id="RHEA:20301"/>
        <dbReference type="Rhea" id="RHEA-COMP:9658"/>
        <dbReference type="Rhea" id="RHEA-COMP:9673"/>
        <dbReference type="ChEBI" id="CHEBI:30616"/>
        <dbReference type="ChEBI" id="CHEBI:32682"/>
        <dbReference type="ChEBI" id="CHEBI:33019"/>
        <dbReference type="ChEBI" id="CHEBI:78442"/>
        <dbReference type="ChEBI" id="CHEBI:78513"/>
        <dbReference type="ChEBI" id="CHEBI:456215"/>
        <dbReference type="EC" id="6.1.1.19"/>
    </reaction>
</comment>
<evidence type="ECO:0000256" key="1">
    <source>
        <dbReference type="ARBA" id="ARBA00005594"/>
    </source>
</evidence>
<evidence type="ECO:0000256" key="10">
    <source>
        <dbReference type="RuleBase" id="RU363038"/>
    </source>
</evidence>
<dbReference type="InterPro" id="IPR014729">
    <property type="entry name" value="Rossmann-like_a/b/a_fold"/>
</dbReference>
<keyword evidence="3 9" id="KW-0436">Ligase</keyword>
<dbReference type="Pfam" id="PF00750">
    <property type="entry name" value="tRNA-synt_1d"/>
    <property type="match status" value="1"/>
</dbReference>
<dbReference type="Gene3D" id="3.40.50.620">
    <property type="entry name" value="HUPs"/>
    <property type="match status" value="1"/>
</dbReference>
<dbReference type="InterPro" id="IPR009080">
    <property type="entry name" value="tRNAsynth_Ia_anticodon-bd"/>
</dbReference>
<dbReference type="KEGG" id="chu:CHU_1577"/>
<keyword evidence="5 9" id="KW-0067">ATP-binding</keyword>
<dbReference type="InterPro" id="IPR035684">
    <property type="entry name" value="ArgRS_core"/>
</dbReference>
<evidence type="ECO:0000256" key="2">
    <source>
        <dbReference type="ARBA" id="ARBA00022490"/>
    </source>
</evidence>
<dbReference type="InterPro" id="IPR001278">
    <property type="entry name" value="Arg-tRNA-ligase"/>
</dbReference>
<keyword evidence="4 9" id="KW-0547">Nucleotide-binding</keyword>
<dbReference type="Gene3D" id="1.10.730.10">
    <property type="entry name" value="Isoleucyl-tRNA Synthetase, Domain 1"/>
    <property type="match status" value="1"/>
</dbReference>
<evidence type="ECO:0000256" key="6">
    <source>
        <dbReference type="ARBA" id="ARBA00022917"/>
    </source>
</evidence>
<dbReference type="SMART" id="SM00836">
    <property type="entry name" value="DALR_1"/>
    <property type="match status" value="1"/>
</dbReference>
<comment type="subunit">
    <text evidence="9">Monomer.</text>
</comment>
<dbReference type="NCBIfam" id="TIGR00456">
    <property type="entry name" value="argS"/>
    <property type="match status" value="1"/>
</dbReference>
<proteinExistence type="inferred from homology"/>
<evidence type="ECO:0000256" key="8">
    <source>
        <dbReference type="ARBA" id="ARBA00049339"/>
    </source>
</evidence>
<dbReference type="InterPro" id="IPR036695">
    <property type="entry name" value="Arg-tRNA-synth_N_sf"/>
</dbReference>
<dbReference type="SUPFAM" id="SSF47323">
    <property type="entry name" value="Anticodon-binding domain of a subclass of class I aminoacyl-tRNA synthetases"/>
    <property type="match status" value="1"/>
</dbReference>
<comment type="subcellular location">
    <subcellularLocation>
        <location evidence="9">Cytoplasm</location>
    </subcellularLocation>
</comment>
<dbReference type="PANTHER" id="PTHR11956">
    <property type="entry name" value="ARGINYL-TRNA SYNTHETASE"/>
    <property type="match status" value="1"/>
</dbReference>
<dbReference type="Pfam" id="PF05746">
    <property type="entry name" value="DALR_1"/>
    <property type="match status" value="1"/>
</dbReference>
<sequence>MDFLLINTQKISIFVLQYNLKPFMNPEFLLKESIAKGLLQEFSITVSAEDILLEPTRKDFEGSLTFVVFPYIKQAKVAPEQIGARIGAFCAADIPAVVASFNVVKGFLNVVFNDALWVEQLYASFLRPDYAQLQDGKGEKVMVEYSSPNTNKPLHLGHLRNNFLGYSISQILKANGFDVIKANLVNDRGIHICKSMIAYQKSGLGETPVSTGMKGDHLVGKYYVAFDKQLKKEVEALVAAGVEEDKAKKEAPILKEAQAMLLKWEQGDKEVYDLWKTMNGWVYDGFNASYKKIGVTFDHFYYESNTYLLGKDIVEEGLAKGVFNKRADGSVWIDLTAEGLDEKLVLRSDGTSVYITQDLGTAELKYKDFGCKRSVYVVGNEQDYHFIVLIHILKKLGKPYANGVYHMSYGMVDLPSGKMKSREGTVVDADDLVDEMIATAKERTLEQGKTDGFSEEQATHLYETLGLGALKYFLLKVDPKKRMMFNPEESIDFQGHTGPFIQYTHARISAILRKAAELGINEQLPAGHVINKLHPFEVSVLEMLSRFPEKIREAGNDYSPSTIANYIFDVAKEYNRFYAEVSIFQEPDEQLKSFRIAFCRAVAKTIKDGMLLLGIEVPEKM</sequence>
<dbReference type="HAMAP" id="MF_00123">
    <property type="entry name" value="Arg_tRNA_synth"/>
    <property type="match status" value="1"/>
</dbReference>
<name>A0A6N4SRB6_CYTH3</name>
<keyword evidence="2 9" id="KW-0963">Cytoplasm</keyword>
<dbReference type="PROSITE" id="PS00178">
    <property type="entry name" value="AA_TRNA_LIGASE_I"/>
    <property type="match status" value="1"/>
</dbReference>
<dbReference type="EMBL" id="CP000383">
    <property type="protein sequence ID" value="ABG58848.1"/>
    <property type="molecule type" value="Genomic_DNA"/>
</dbReference>
<dbReference type="PRINTS" id="PR01038">
    <property type="entry name" value="TRNASYNTHARG"/>
</dbReference>
<evidence type="ECO:0000313" key="13">
    <source>
        <dbReference type="EMBL" id="ABG58848.1"/>
    </source>
</evidence>
<dbReference type="InterPro" id="IPR008909">
    <property type="entry name" value="DALR_anticod-bd"/>
</dbReference>
<feature type="domain" description="Arginyl tRNA synthetase N-terminal" evidence="12">
    <location>
        <begin position="28"/>
        <end position="112"/>
    </location>
</feature>
<dbReference type="SUPFAM" id="SSF55190">
    <property type="entry name" value="Arginyl-tRNA synthetase (ArgRS), N-terminal 'additional' domain"/>
    <property type="match status" value="1"/>
</dbReference>
<reference evidence="13 14" key="1">
    <citation type="journal article" date="2007" name="Appl. Environ. Microbiol.">
        <title>Genome sequence of the cellulolytic gliding bacterium Cytophaga hutchinsonii.</title>
        <authorList>
            <person name="Xie G."/>
            <person name="Bruce D.C."/>
            <person name="Challacombe J.F."/>
            <person name="Chertkov O."/>
            <person name="Detter J.C."/>
            <person name="Gilna P."/>
            <person name="Han C.S."/>
            <person name="Lucas S."/>
            <person name="Misra M."/>
            <person name="Myers G.L."/>
            <person name="Richardson P."/>
            <person name="Tapia R."/>
            <person name="Thayer N."/>
            <person name="Thompson L.S."/>
            <person name="Brettin T.S."/>
            <person name="Henrissat B."/>
            <person name="Wilson D.B."/>
            <person name="McBride M.J."/>
        </authorList>
    </citation>
    <scope>NUCLEOTIDE SEQUENCE [LARGE SCALE GENOMIC DNA]</scope>
    <source>
        <strain evidence="14">ATCC 33406 / DSM 1761 / CIP 103989 / NBRC 15051 / NCIMB 9469 / D465</strain>
    </source>
</reference>
<dbReference type="GO" id="GO:0005524">
    <property type="term" value="F:ATP binding"/>
    <property type="evidence" value="ECO:0007669"/>
    <property type="project" value="UniProtKB-UniRule"/>
</dbReference>
<keyword evidence="14" id="KW-1185">Reference proteome</keyword>
<dbReference type="GO" id="GO:0004814">
    <property type="term" value="F:arginine-tRNA ligase activity"/>
    <property type="evidence" value="ECO:0007669"/>
    <property type="project" value="UniProtKB-UniRule"/>
</dbReference>
<dbReference type="InterPro" id="IPR001412">
    <property type="entry name" value="aa-tRNA-synth_I_CS"/>
</dbReference>
<dbReference type="FunFam" id="1.10.730.10:FF:000006">
    <property type="entry name" value="Arginyl-tRNA synthetase 2, mitochondrial"/>
    <property type="match status" value="1"/>
</dbReference>
<feature type="domain" description="DALR anticodon binding" evidence="11">
    <location>
        <begin position="501"/>
        <end position="621"/>
    </location>
</feature>
<dbReference type="Gene3D" id="3.30.1360.70">
    <property type="entry name" value="Arginyl tRNA synthetase N-terminal domain"/>
    <property type="match status" value="1"/>
</dbReference>
<dbReference type="Proteomes" id="UP000001822">
    <property type="component" value="Chromosome"/>
</dbReference>
<evidence type="ECO:0000256" key="7">
    <source>
        <dbReference type="ARBA" id="ARBA00023146"/>
    </source>
</evidence>